<accession>A0ABS7VTH2</accession>
<dbReference type="EMBL" id="JAIRBM010000023">
    <property type="protein sequence ID" value="MBZ6078874.1"/>
    <property type="molecule type" value="Genomic_DNA"/>
</dbReference>
<feature type="chain" id="PRO_5047252684" description="Lipoprotein" evidence="1">
    <location>
        <begin position="30"/>
        <end position="201"/>
    </location>
</feature>
<keyword evidence="1" id="KW-0732">Signal</keyword>
<reference evidence="2 3" key="1">
    <citation type="submission" date="2021-09" db="EMBL/GenBank/DDBJ databases">
        <title>The complete genome sequence of a new microorganism.</title>
        <authorList>
            <person name="Zi Z."/>
        </authorList>
    </citation>
    <scope>NUCLEOTIDE SEQUENCE [LARGE SCALE GENOMIC DNA]</scope>
    <source>
        <strain evidence="2 3">WGZ8</strain>
    </source>
</reference>
<protein>
    <recommendedName>
        <fullName evidence="4">Lipoprotein</fullName>
    </recommendedName>
</protein>
<dbReference type="Proteomes" id="UP000704176">
    <property type="component" value="Unassembled WGS sequence"/>
</dbReference>
<feature type="signal peptide" evidence="1">
    <location>
        <begin position="1"/>
        <end position="29"/>
    </location>
</feature>
<evidence type="ECO:0000256" key="1">
    <source>
        <dbReference type="SAM" id="SignalP"/>
    </source>
</evidence>
<gene>
    <name evidence="2" type="ORF">K9B37_21695</name>
</gene>
<evidence type="ECO:0000313" key="3">
    <source>
        <dbReference type="Proteomes" id="UP000704176"/>
    </source>
</evidence>
<evidence type="ECO:0008006" key="4">
    <source>
        <dbReference type="Google" id="ProtNLM"/>
    </source>
</evidence>
<organism evidence="2 3">
    <name type="scientific">Microvirga puerhi</name>
    <dbReference type="NCBI Taxonomy" id="2876078"/>
    <lineage>
        <taxon>Bacteria</taxon>
        <taxon>Pseudomonadati</taxon>
        <taxon>Pseudomonadota</taxon>
        <taxon>Alphaproteobacteria</taxon>
        <taxon>Hyphomicrobiales</taxon>
        <taxon>Methylobacteriaceae</taxon>
        <taxon>Microvirga</taxon>
    </lineage>
</organism>
<name>A0ABS7VTH2_9HYPH</name>
<evidence type="ECO:0000313" key="2">
    <source>
        <dbReference type="EMBL" id="MBZ6078874.1"/>
    </source>
</evidence>
<comment type="caution">
    <text evidence="2">The sequence shown here is derived from an EMBL/GenBank/DDBJ whole genome shotgun (WGS) entry which is preliminary data.</text>
</comment>
<keyword evidence="3" id="KW-1185">Reference proteome</keyword>
<proteinExistence type="predicted"/>
<sequence length="201" mass="21898">MQMRIHLAACLMTAALLSAAMQNAEPALAQASNKPLPVVEKPAPPEKNPPGDIPDDQVFIEYRSPQGFSMQVPEGWARKDGGDSVSFSDKYNTIEVAVTSDLTQPTIASVKQAQVSTLESGGRAVKITQVKTTKLPAGETVSIAFGSNSEPNPVTNKAIRLENERYFFWKDGKLATLTLSAPFGADNADQWQLMSRSFRWQ</sequence>